<evidence type="ECO:0000313" key="3">
    <source>
        <dbReference type="EMBL" id="EPQ57354.1"/>
    </source>
</evidence>
<evidence type="ECO:0000313" key="4">
    <source>
        <dbReference type="Proteomes" id="UP000030669"/>
    </source>
</evidence>
<dbReference type="Proteomes" id="UP000030669">
    <property type="component" value="Unassembled WGS sequence"/>
</dbReference>
<feature type="chain" id="PRO_5004544288" evidence="2">
    <location>
        <begin position="18"/>
        <end position="266"/>
    </location>
</feature>
<proteinExistence type="predicted"/>
<keyword evidence="1" id="KW-1133">Transmembrane helix</keyword>
<dbReference type="AlphaFoldDB" id="S7RVQ6"/>
<name>S7RVQ6_GLOTA</name>
<accession>S7RVQ6</accession>
<feature type="signal peptide" evidence="2">
    <location>
        <begin position="1"/>
        <end position="17"/>
    </location>
</feature>
<dbReference type="GeneID" id="19300023"/>
<sequence>MKYTALAVVLGAAYASAQSLSSSCIATLTTLVAAPEFACLNAQALLPLASSSSQSIVGPVNQWLQGMCAQPACTNDVVSAAVANVTQGCQADLEAHALGTSGGALALVTPVVQLAYPTARQVACLQDQSDGNAFCATELLTSLQASVGPLTVAKLVQVAMGVQLTDQGLTGLPQNVTCSACVKQAYNLVDKSFPQYAAAAGAVLQSQCGAGFTDGATPAGIVEIASTASATDASKNSGARGLLSTGAWGVAASALVALFSAFVVLA</sequence>
<keyword evidence="4" id="KW-1185">Reference proteome</keyword>
<dbReference type="KEGG" id="gtr:GLOTRDRAFT_115322"/>
<dbReference type="PANTHER" id="PTHR34862:SF1">
    <property type="entry name" value="SPARK DOMAIN-CONTAINING PROTEIN"/>
    <property type="match status" value="1"/>
</dbReference>
<feature type="transmembrane region" description="Helical" evidence="1">
    <location>
        <begin position="246"/>
        <end position="265"/>
    </location>
</feature>
<evidence type="ECO:0000256" key="2">
    <source>
        <dbReference type="SAM" id="SignalP"/>
    </source>
</evidence>
<gene>
    <name evidence="3" type="ORF">GLOTRDRAFT_115322</name>
</gene>
<protein>
    <submittedName>
        <fullName evidence="3">Uncharacterized protein</fullName>
    </submittedName>
</protein>
<keyword evidence="2" id="KW-0732">Signal</keyword>
<dbReference type="PANTHER" id="PTHR34862">
    <property type="entry name" value="SPARK DOMAIN-CONTAINING PROTEIN"/>
    <property type="match status" value="1"/>
</dbReference>
<evidence type="ECO:0000256" key="1">
    <source>
        <dbReference type="SAM" id="Phobius"/>
    </source>
</evidence>
<dbReference type="HOGENOM" id="CLU_084277_0_0_1"/>
<dbReference type="EMBL" id="KB469299">
    <property type="protein sequence ID" value="EPQ57354.1"/>
    <property type="molecule type" value="Genomic_DNA"/>
</dbReference>
<organism evidence="3 4">
    <name type="scientific">Gloeophyllum trabeum (strain ATCC 11539 / FP-39264 / Madison 617)</name>
    <name type="common">Brown rot fungus</name>
    <dbReference type="NCBI Taxonomy" id="670483"/>
    <lineage>
        <taxon>Eukaryota</taxon>
        <taxon>Fungi</taxon>
        <taxon>Dikarya</taxon>
        <taxon>Basidiomycota</taxon>
        <taxon>Agaricomycotina</taxon>
        <taxon>Agaricomycetes</taxon>
        <taxon>Gloeophyllales</taxon>
        <taxon>Gloeophyllaceae</taxon>
        <taxon>Gloeophyllum</taxon>
    </lineage>
</organism>
<keyword evidence="1" id="KW-0812">Transmembrane</keyword>
<dbReference type="PROSITE" id="PS51257">
    <property type="entry name" value="PROKAR_LIPOPROTEIN"/>
    <property type="match status" value="1"/>
</dbReference>
<dbReference type="OMA" id="TVRQVAC"/>
<dbReference type="eggNOG" id="ENOG502S9QB">
    <property type="taxonomic scope" value="Eukaryota"/>
</dbReference>
<dbReference type="RefSeq" id="XP_007864464.1">
    <property type="nucleotide sequence ID" value="XM_007866273.1"/>
</dbReference>
<keyword evidence="1" id="KW-0472">Membrane</keyword>
<reference evidence="3 4" key="1">
    <citation type="journal article" date="2012" name="Science">
        <title>The Paleozoic origin of enzymatic lignin decomposition reconstructed from 31 fungal genomes.</title>
        <authorList>
            <person name="Floudas D."/>
            <person name="Binder M."/>
            <person name="Riley R."/>
            <person name="Barry K."/>
            <person name="Blanchette R.A."/>
            <person name="Henrissat B."/>
            <person name="Martinez A.T."/>
            <person name="Otillar R."/>
            <person name="Spatafora J.W."/>
            <person name="Yadav J.S."/>
            <person name="Aerts A."/>
            <person name="Benoit I."/>
            <person name="Boyd A."/>
            <person name="Carlson A."/>
            <person name="Copeland A."/>
            <person name="Coutinho P.M."/>
            <person name="de Vries R.P."/>
            <person name="Ferreira P."/>
            <person name="Findley K."/>
            <person name="Foster B."/>
            <person name="Gaskell J."/>
            <person name="Glotzer D."/>
            <person name="Gorecki P."/>
            <person name="Heitman J."/>
            <person name="Hesse C."/>
            <person name="Hori C."/>
            <person name="Igarashi K."/>
            <person name="Jurgens J.A."/>
            <person name="Kallen N."/>
            <person name="Kersten P."/>
            <person name="Kohler A."/>
            <person name="Kuees U."/>
            <person name="Kumar T.K.A."/>
            <person name="Kuo A."/>
            <person name="LaButti K."/>
            <person name="Larrondo L.F."/>
            <person name="Lindquist E."/>
            <person name="Ling A."/>
            <person name="Lombard V."/>
            <person name="Lucas S."/>
            <person name="Lundell T."/>
            <person name="Martin R."/>
            <person name="McLaughlin D.J."/>
            <person name="Morgenstern I."/>
            <person name="Morin E."/>
            <person name="Murat C."/>
            <person name="Nagy L.G."/>
            <person name="Nolan M."/>
            <person name="Ohm R.A."/>
            <person name="Patyshakuliyeva A."/>
            <person name="Rokas A."/>
            <person name="Ruiz-Duenas F.J."/>
            <person name="Sabat G."/>
            <person name="Salamov A."/>
            <person name="Samejima M."/>
            <person name="Schmutz J."/>
            <person name="Slot J.C."/>
            <person name="St John F."/>
            <person name="Stenlid J."/>
            <person name="Sun H."/>
            <person name="Sun S."/>
            <person name="Syed K."/>
            <person name="Tsang A."/>
            <person name="Wiebenga A."/>
            <person name="Young D."/>
            <person name="Pisabarro A."/>
            <person name="Eastwood D.C."/>
            <person name="Martin F."/>
            <person name="Cullen D."/>
            <person name="Grigoriev I.V."/>
            <person name="Hibbett D.S."/>
        </authorList>
    </citation>
    <scope>NUCLEOTIDE SEQUENCE [LARGE SCALE GENOMIC DNA]</scope>
    <source>
        <strain evidence="3 4">ATCC 11539</strain>
    </source>
</reference>
<dbReference type="OrthoDB" id="2536450at2759"/>